<dbReference type="EMBL" id="HE601298">
    <property type="protein sequence ID" value="CAR98461.1"/>
    <property type="molecule type" value="Genomic_DNA"/>
</dbReference>
<protein>
    <submittedName>
        <fullName evidence="1">Protein CBG26444</fullName>
    </submittedName>
</protein>
<dbReference type="RefSeq" id="XP_045098034.1">
    <property type="nucleotide sequence ID" value="XM_045235888.1"/>
</dbReference>
<proteinExistence type="predicted"/>
<reference evidence="1 2" key="2">
    <citation type="journal article" date="2011" name="PLoS Genet.">
        <title>Caenorhabditis briggsae recombinant inbred line genotypes reveal inter-strain incompatibility and the evolution of recombination.</title>
        <authorList>
            <person name="Ross J.A."/>
            <person name="Koboldt D.C."/>
            <person name="Staisch J.E."/>
            <person name="Chamberlin H.M."/>
            <person name="Gupta B.P."/>
            <person name="Miller R.D."/>
            <person name="Baird S.E."/>
            <person name="Haag E.S."/>
        </authorList>
    </citation>
    <scope>NUCLEOTIDE SEQUENCE [LARGE SCALE GENOMIC DNA]</scope>
    <source>
        <strain evidence="1 2">AF16</strain>
    </source>
</reference>
<dbReference type="InParanoid" id="B6IEY1"/>
<dbReference type="HOGENOM" id="CLU_2063589_0_0_1"/>
<evidence type="ECO:0000313" key="1">
    <source>
        <dbReference type="EMBL" id="CAR98461.1"/>
    </source>
</evidence>
<accession>B6IEY1</accession>
<dbReference type="AlphaFoldDB" id="B6IEY1"/>
<dbReference type="GeneID" id="68917922"/>
<gene>
    <name evidence="1" type="ORF">CBG26444</name>
    <name evidence="1" type="ORF">CBG_26444</name>
</gene>
<dbReference type="Proteomes" id="UP000008549">
    <property type="component" value="Unassembled WGS sequence"/>
</dbReference>
<dbReference type="CTD" id="68917922"/>
<keyword evidence="2" id="KW-1185">Reference proteome</keyword>
<name>B6IEY1_CAEBR</name>
<sequence>MDEYPGSYGCISWKFDPMNPGLGFPDSARSFFKGLMAYMKNQRAARLGFFKLKILNFQIKKRKDRNKMTVNPSHTNPGRSKKVLKKYFLKTTSLFSPLIIWFQKVVIITHPSDLGRSSS</sequence>
<organism evidence="1 2">
    <name type="scientific">Caenorhabditis briggsae</name>
    <dbReference type="NCBI Taxonomy" id="6238"/>
    <lineage>
        <taxon>Eukaryota</taxon>
        <taxon>Metazoa</taxon>
        <taxon>Ecdysozoa</taxon>
        <taxon>Nematoda</taxon>
        <taxon>Chromadorea</taxon>
        <taxon>Rhabditida</taxon>
        <taxon>Rhabditina</taxon>
        <taxon>Rhabditomorpha</taxon>
        <taxon>Rhabditoidea</taxon>
        <taxon>Rhabditidae</taxon>
        <taxon>Peloderinae</taxon>
        <taxon>Caenorhabditis</taxon>
    </lineage>
</organism>
<dbReference type="KEGG" id="cbr:CBG_26444"/>
<reference evidence="1 2" key="1">
    <citation type="journal article" date="2003" name="PLoS Biol.">
        <title>The genome sequence of Caenorhabditis briggsae: a platform for comparative genomics.</title>
        <authorList>
            <person name="Stein L.D."/>
            <person name="Bao Z."/>
            <person name="Blasiar D."/>
            <person name="Blumenthal T."/>
            <person name="Brent M.R."/>
            <person name="Chen N."/>
            <person name="Chinwalla A."/>
            <person name="Clarke L."/>
            <person name="Clee C."/>
            <person name="Coghlan A."/>
            <person name="Coulson A."/>
            <person name="D'Eustachio P."/>
            <person name="Fitch D.H."/>
            <person name="Fulton L.A."/>
            <person name="Fulton R.E."/>
            <person name="Griffiths-Jones S."/>
            <person name="Harris T.W."/>
            <person name="Hillier L.W."/>
            <person name="Kamath R."/>
            <person name="Kuwabara P.E."/>
            <person name="Mardis E.R."/>
            <person name="Marra M.A."/>
            <person name="Miner T.L."/>
            <person name="Minx P."/>
            <person name="Mullikin J.C."/>
            <person name="Plumb R.W."/>
            <person name="Rogers J."/>
            <person name="Schein J.E."/>
            <person name="Sohrmann M."/>
            <person name="Spieth J."/>
            <person name="Stajich J.E."/>
            <person name="Wei C."/>
            <person name="Willey D."/>
            <person name="Wilson R.K."/>
            <person name="Durbin R."/>
            <person name="Waterston R.H."/>
        </authorList>
    </citation>
    <scope>NUCLEOTIDE SEQUENCE [LARGE SCALE GENOMIC DNA]</scope>
    <source>
        <strain evidence="1 2">AF16</strain>
    </source>
</reference>
<evidence type="ECO:0000313" key="2">
    <source>
        <dbReference type="Proteomes" id="UP000008549"/>
    </source>
</evidence>